<gene>
    <name evidence="2" type="ORF">BJ993_004247</name>
</gene>
<proteinExistence type="predicted"/>
<evidence type="ECO:0000313" key="3">
    <source>
        <dbReference type="Proteomes" id="UP000562045"/>
    </source>
</evidence>
<evidence type="ECO:0000256" key="1">
    <source>
        <dbReference type="SAM" id="Coils"/>
    </source>
</evidence>
<name>A0A7Y9ZKK3_9ACTN</name>
<dbReference type="Proteomes" id="UP000562045">
    <property type="component" value="Unassembled WGS sequence"/>
</dbReference>
<accession>A0A7Y9ZKK3</accession>
<evidence type="ECO:0000313" key="2">
    <source>
        <dbReference type="EMBL" id="NYI47167.1"/>
    </source>
</evidence>
<feature type="coiled-coil region" evidence="1">
    <location>
        <begin position="314"/>
        <end position="341"/>
    </location>
</feature>
<feature type="coiled-coil region" evidence="1">
    <location>
        <begin position="25"/>
        <end position="52"/>
    </location>
</feature>
<comment type="caution">
    <text evidence="2">The sequence shown here is derived from an EMBL/GenBank/DDBJ whole genome shotgun (WGS) entry which is preliminary data.</text>
</comment>
<protein>
    <submittedName>
        <fullName evidence="2">Uncharacterized protein</fullName>
    </submittedName>
</protein>
<dbReference type="AlphaFoldDB" id="A0A7Y9ZKK3"/>
<reference evidence="2 3" key="1">
    <citation type="submission" date="2020-07" db="EMBL/GenBank/DDBJ databases">
        <title>Sequencing the genomes of 1000 actinobacteria strains.</title>
        <authorList>
            <person name="Klenk H.-P."/>
        </authorList>
    </citation>
    <scope>NUCLEOTIDE SEQUENCE [LARGE SCALE GENOMIC DNA]</scope>
    <source>
        <strain evidence="2 3">DSM 15131</strain>
    </source>
</reference>
<dbReference type="EMBL" id="JACBZM010000001">
    <property type="protein sequence ID" value="NYI47167.1"/>
    <property type="molecule type" value="Genomic_DNA"/>
</dbReference>
<dbReference type="RefSeq" id="WP_179651095.1">
    <property type="nucleotide sequence ID" value="NZ_JACBZM010000001.1"/>
</dbReference>
<organism evidence="2 3">
    <name type="scientific">Nocardioides aromaticivorans</name>
    <dbReference type="NCBI Taxonomy" id="200618"/>
    <lineage>
        <taxon>Bacteria</taxon>
        <taxon>Bacillati</taxon>
        <taxon>Actinomycetota</taxon>
        <taxon>Actinomycetes</taxon>
        <taxon>Propionibacteriales</taxon>
        <taxon>Nocardioidaceae</taxon>
        <taxon>Nocardioides</taxon>
    </lineage>
</organism>
<keyword evidence="1" id="KW-0175">Coiled coil</keyword>
<sequence length="423" mass="45758">MATSDAGGSGVRWWRRSRDLAQQQARAAQADAAQAMSHLESLEVDLNELSEIDAAAAAARAGAERIGFTTPLSQEWDRISVETGIPALQFYELDAAYDARVDHEEDEARRIAAGFGAAAARLRELLPEVERFRATHADALAAAAAIREDTPGLIERADTTRTEASLALAAASNQGLRDGAASDALVRASTLIGTARAAAEERRWVDAHTAATGAVAAAGEARRLATDLPDRAERIRTGHLSVRTRRDAILTQQARLPEVMSQLRRRYTVDAWRDVDGAPERVAAALKQVEDGLVELDRLVAQRPLDVPAGTALLASVRTAINDANEDLRAATDRLQRLDSLADDPQVLLERLRRRLVDARRFVSALPGSDPHRYGPTLDALARRTEQLREKVGATRPDWGAVIAEADAVEAGLDAMIRTARGH</sequence>